<protein>
    <submittedName>
        <fullName evidence="1">Uncharacterized protein</fullName>
    </submittedName>
</protein>
<dbReference type="EMBL" id="JACHGT010000016">
    <property type="protein sequence ID" value="MBB6038272.1"/>
    <property type="molecule type" value="Genomic_DNA"/>
</dbReference>
<name>A0A841FXL0_9ACTN</name>
<gene>
    <name evidence="1" type="ORF">HNR73_006155</name>
</gene>
<accession>A0A841FXL0</accession>
<evidence type="ECO:0000313" key="2">
    <source>
        <dbReference type="Proteomes" id="UP000548476"/>
    </source>
</evidence>
<dbReference type="Proteomes" id="UP000548476">
    <property type="component" value="Unassembled WGS sequence"/>
</dbReference>
<reference evidence="1 2" key="1">
    <citation type="submission" date="2020-08" db="EMBL/GenBank/DDBJ databases">
        <title>Genomic Encyclopedia of Type Strains, Phase IV (KMG-IV): sequencing the most valuable type-strain genomes for metagenomic binning, comparative biology and taxonomic classification.</title>
        <authorList>
            <person name="Goeker M."/>
        </authorList>
    </citation>
    <scope>NUCLEOTIDE SEQUENCE [LARGE SCALE GENOMIC DNA]</scope>
    <source>
        <strain evidence="1 2">YIM 65646</strain>
    </source>
</reference>
<dbReference type="AlphaFoldDB" id="A0A841FXL0"/>
<dbReference type="RefSeq" id="WP_184791076.1">
    <property type="nucleotide sequence ID" value="NZ_BONT01000008.1"/>
</dbReference>
<comment type="caution">
    <text evidence="1">The sequence shown here is derived from an EMBL/GenBank/DDBJ whole genome shotgun (WGS) entry which is preliminary data.</text>
</comment>
<proteinExistence type="predicted"/>
<organism evidence="1 2">
    <name type="scientific">Phytomonospora endophytica</name>
    <dbReference type="NCBI Taxonomy" id="714109"/>
    <lineage>
        <taxon>Bacteria</taxon>
        <taxon>Bacillati</taxon>
        <taxon>Actinomycetota</taxon>
        <taxon>Actinomycetes</taxon>
        <taxon>Micromonosporales</taxon>
        <taxon>Micromonosporaceae</taxon>
        <taxon>Phytomonospora</taxon>
    </lineage>
</organism>
<keyword evidence="2" id="KW-1185">Reference proteome</keyword>
<sequence>MTNVYMDPAELRRIAERLLGDREYDYRVQLSEIHEDLRVGNASRFVNGAPNEGYVYGRSGIGAYHDECVEDNVIMFENIDQGLIALANVYAAISEDYTDTDGEAGLELESTMDYFTPGGAVPR</sequence>
<evidence type="ECO:0000313" key="1">
    <source>
        <dbReference type="EMBL" id="MBB6038272.1"/>
    </source>
</evidence>